<dbReference type="InterPro" id="IPR036640">
    <property type="entry name" value="ABC1_TM_sf"/>
</dbReference>
<evidence type="ECO:0000256" key="10">
    <source>
        <dbReference type="SAM" id="Phobius"/>
    </source>
</evidence>
<reference evidence="13 14" key="1">
    <citation type="submission" date="2014-09" db="EMBL/GenBank/DDBJ databases">
        <title>Genome sequence of Sinomonas sp. MUSC 117.</title>
        <authorList>
            <person name="Lee L.-H."/>
        </authorList>
    </citation>
    <scope>NUCLEOTIDE SEQUENCE [LARGE SCALE GENOMIC DNA]</scope>
    <source>
        <strain evidence="13 14">MUSC 117</strain>
    </source>
</reference>
<dbReference type="Pfam" id="PF00005">
    <property type="entry name" value="ABC_tran"/>
    <property type="match status" value="1"/>
</dbReference>
<dbReference type="InterPro" id="IPR027417">
    <property type="entry name" value="P-loop_NTPase"/>
</dbReference>
<evidence type="ECO:0000259" key="11">
    <source>
        <dbReference type="PROSITE" id="PS50893"/>
    </source>
</evidence>
<dbReference type="InterPro" id="IPR003593">
    <property type="entry name" value="AAA+_ATPase"/>
</dbReference>
<dbReference type="GO" id="GO:0005886">
    <property type="term" value="C:plasma membrane"/>
    <property type="evidence" value="ECO:0007669"/>
    <property type="project" value="UniProtKB-SubCell"/>
</dbReference>
<keyword evidence="8 10" id="KW-0472">Membrane</keyword>
<comment type="caution">
    <text evidence="13">The sequence shown here is derived from an EMBL/GenBank/DDBJ whole genome shotgun (WGS) entry which is preliminary data.</text>
</comment>
<dbReference type="InterPro" id="IPR003439">
    <property type="entry name" value="ABC_transporter-like_ATP-bd"/>
</dbReference>
<dbReference type="InterPro" id="IPR011527">
    <property type="entry name" value="ABC1_TM_dom"/>
</dbReference>
<gene>
    <name evidence="13" type="ORF">LK10_03455</name>
</gene>
<comment type="similarity">
    <text evidence="9">Belongs to the ABC transporter superfamily. Lipid exporter (TC 3.A.1.106) family.</text>
</comment>
<protein>
    <recommendedName>
        <fullName evidence="15">ABC transporter ATP-binding protein</fullName>
    </recommendedName>
</protein>
<evidence type="ECO:0000256" key="2">
    <source>
        <dbReference type="ARBA" id="ARBA00022448"/>
    </source>
</evidence>
<evidence type="ECO:0000256" key="1">
    <source>
        <dbReference type="ARBA" id="ARBA00004651"/>
    </source>
</evidence>
<dbReference type="EMBL" id="JTDL01000037">
    <property type="protein sequence ID" value="KHL05021.1"/>
    <property type="molecule type" value="Genomic_DNA"/>
</dbReference>
<dbReference type="InterPro" id="IPR017871">
    <property type="entry name" value="ABC_transporter-like_CS"/>
</dbReference>
<dbReference type="GO" id="GO:0034040">
    <property type="term" value="F:ATPase-coupled lipid transmembrane transporter activity"/>
    <property type="evidence" value="ECO:0007669"/>
    <property type="project" value="TreeGrafter"/>
</dbReference>
<keyword evidence="2" id="KW-0813">Transport</keyword>
<dbReference type="PANTHER" id="PTHR24221:SF654">
    <property type="entry name" value="ATP-BINDING CASSETTE SUB-FAMILY B MEMBER 6"/>
    <property type="match status" value="1"/>
</dbReference>
<dbReference type="GO" id="GO:0005524">
    <property type="term" value="F:ATP binding"/>
    <property type="evidence" value="ECO:0007669"/>
    <property type="project" value="UniProtKB-KW"/>
</dbReference>
<evidence type="ECO:0000256" key="7">
    <source>
        <dbReference type="ARBA" id="ARBA00022989"/>
    </source>
</evidence>
<keyword evidence="14" id="KW-1185">Reference proteome</keyword>
<dbReference type="SUPFAM" id="SSF90123">
    <property type="entry name" value="ABC transporter transmembrane region"/>
    <property type="match status" value="1"/>
</dbReference>
<evidence type="ECO:0000256" key="8">
    <source>
        <dbReference type="ARBA" id="ARBA00023136"/>
    </source>
</evidence>
<feature type="domain" description="ABC transporter" evidence="11">
    <location>
        <begin position="354"/>
        <end position="588"/>
    </location>
</feature>
<dbReference type="GO" id="GO:0016887">
    <property type="term" value="F:ATP hydrolysis activity"/>
    <property type="evidence" value="ECO:0007669"/>
    <property type="project" value="InterPro"/>
</dbReference>
<keyword evidence="5" id="KW-0547">Nucleotide-binding</keyword>
<evidence type="ECO:0000313" key="14">
    <source>
        <dbReference type="Proteomes" id="UP000030982"/>
    </source>
</evidence>
<dbReference type="Proteomes" id="UP000030982">
    <property type="component" value="Unassembled WGS sequence"/>
</dbReference>
<keyword evidence="4 10" id="KW-0812">Transmembrane</keyword>
<proteinExistence type="inferred from homology"/>
<keyword evidence="3" id="KW-1003">Cell membrane</keyword>
<evidence type="ECO:0000256" key="6">
    <source>
        <dbReference type="ARBA" id="ARBA00022840"/>
    </source>
</evidence>
<accession>A0A0B2AN27</accession>
<dbReference type="AlphaFoldDB" id="A0A0B2AN27"/>
<evidence type="ECO:0000259" key="12">
    <source>
        <dbReference type="PROSITE" id="PS50929"/>
    </source>
</evidence>
<dbReference type="GO" id="GO:0140359">
    <property type="term" value="F:ABC-type transporter activity"/>
    <property type="evidence" value="ECO:0007669"/>
    <property type="project" value="InterPro"/>
</dbReference>
<dbReference type="Gene3D" id="3.40.50.300">
    <property type="entry name" value="P-loop containing nucleotide triphosphate hydrolases"/>
    <property type="match status" value="1"/>
</dbReference>
<keyword evidence="7 10" id="KW-1133">Transmembrane helix</keyword>
<feature type="transmembrane region" description="Helical" evidence="10">
    <location>
        <begin position="21"/>
        <end position="42"/>
    </location>
</feature>
<dbReference type="InterPro" id="IPR039421">
    <property type="entry name" value="Type_1_exporter"/>
</dbReference>
<dbReference type="PROSITE" id="PS50893">
    <property type="entry name" value="ABC_TRANSPORTER_2"/>
    <property type="match status" value="1"/>
</dbReference>
<organism evidence="13 14">
    <name type="scientific">Sinomonas humi</name>
    <dbReference type="NCBI Taxonomy" id="1338436"/>
    <lineage>
        <taxon>Bacteria</taxon>
        <taxon>Bacillati</taxon>
        <taxon>Actinomycetota</taxon>
        <taxon>Actinomycetes</taxon>
        <taxon>Micrococcales</taxon>
        <taxon>Micrococcaceae</taxon>
        <taxon>Sinomonas</taxon>
    </lineage>
</organism>
<dbReference type="PROSITE" id="PS50929">
    <property type="entry name" value="ABC_TM1F"/>
    <property type="match status" value="1"/>
</dbReference>
<dbReference type="Gene3D" id="1.20.1560.10">
    <property type="entry name" value="ABC transporter type 1, transmembrane domain"/>
    <property type="match status" value="1"/>
</dbReference>
<dbReference type="STRING" id="1338436.LK10_03455"/>
<comment type="subcellular location">
    <subcellularLocation>
        <location evidence="1">Cell membrane</location>
        <topology evidence="1">Multi-pass membrane protein</topology>
    </subcellularLocation>
</comment>
<dbReference type="PROSITE" id="PS00211">
    <property type="entry name" value="ABC_TRANSPORTER_1"/>
    <property type="match status" value="1"/>
</dbReference>
<dbReference type="OrthoDB" id="9806127at2"/>
<feature type="domain" description="ABC transmembrane type-1" evidence="12">
    <location>
        <begin position="21"/>
        <end position="320"/>
    </location>
</feature>
<dbReference type="FunFam" id="3.40.50.300:FF:000299">
    <property type="entry name" value="ABC transporter ATP-binding protein/permease"/>
    <property type="match status" value="1"/>
</dbReference>
<dbReference type="SUPFAM" id="SSF52540">
    <property type="entry name" value="P-loop containing nucleoside triphosphate hydrolases"/>
    <property type="match status" value="1"/>
</dbReference>
<sequence>MIEKLRTVRGLVGGPVAGRTLLSVVGSCLVAVLDMLGVAAVLPLMQLVTGGSAENGPAAWAARIVGSSEPGILIPAIAGLIACAFVLKSLVTIGFRWWQLGFTTGLEAEASVELTRRYVLSPYGTHRLRNVGEIRRCVESFVPQTFSQVVQGLLNWITDALTLLAVVVVLLSVSPSATVLAAVVFAGSGWTVQRVLRPRFGRVGETMARVDLESWSALMPTLHGFREVRLAGAEELFVGRLRQAKHERAHAQRELSLISELPKYVLEVAFVAGIGAVAALLFATQSPGEAASVIGVFSVAATRILPTVNRLVATTGLIRSGQKALAVLAAETKELDRAERHPLAPPSRVYDGDIRLDRVTFAFPDADEPVLRSVSTTIERGRTTAFVGASGAGKSTLLDLVLGLLEPTSGSITCGGVNTKDDLNSWYAGLGVVPQEVFLLDDTLEANITLGEGATDLDRLREAVRLAQLDAVIADLPDGLAARLGERGVRLSGGQRQRVGIARALYRKPKVLVLDEATSSLDGATEYRITETVERLSGLMTVIVVAHRLSTVRHADKILFLSAGSVAAEGTFEEVRELSPEFSQLVSLGRV</sequence>
<name>A0A0B2AN27_9MICC</name>
<evidence type="ECO:0000256" key="4">
    <source>
        <dbReference type="ARBA" id="ARBA00022692"/>
    </source>
</evidence>
<evidence type="ECO:0000313" key="13">
    <source>
        <dbReference type="EMBL" id="KHL05021.1"/>
    </source>
</evidence>
<keyword evidence="6" id="KW-0067">ATP-binding</keyword>
<evidence type="ECO:0000256" key="5">
    <source>
        <dbReference type="ARBA" id="ARBA00022741"/>
    </source>
</evidence>
<feature type="transmembrane region" description="Helical" evidence="10">
    <location>
        <begin position="72"/>
        <end position="91"/>
    </location>
</feature>
<evidence type="ECO:0000256" key="9">
    <source>
        <dbReference type="ARBA" id="ARBA00061644"/>
    </source>
</evidence>
<dbReference type="PANTHER" id="PTHR24221">
    <property type="entry name" value="ATP-BINDING CASSETTE SUB-FAMILY B"/>
    <property type="match status" value="1"/>
</dbReference>
<dbReference type="SMART" id="SM00382">
    <property type="entry name" value="AAA"/>
    <property type="match status" value="1"/>
</dbReference>
<evidence type="ECO:0000256" key="3">
    <source>
        <dbReference type="ARBA" id="ARBA00022475"/>
    </source>
</evidence>
<evidence type="ECO:0008006" key="15">
    <source>
        <dbReference type="Google" id="ProtNLM"/>
    </source>
</evidence>
<dbReference type="RefSeq" id="WP_043120053.1">
    <property type="nucleotide sequence ID" value="NZ_JTDL01000037.1"/>
</dbReference>